<evidence type="ECO:0000313" key="1">
    <source>
        <dbReference type="EMBL" id="QXT62940.1"/>
    </source>
</evidence>
<accession>A0ABX8SKI7</accession>
<evidence type="ECO:0000313" key="2">
    <source>
        <dbReference type="Proteomes" id="UP000824504"/>
    </source>
</evidence>
<dbReference type="RefSeq" id="WP_219082287.1">
    <property type="nucleotide sequence ID" value="NZ_CP079216.1"/>
</dbReference>
<keyword evidence="2" id="KW-1185">Reference proteome</keyword>
<dbReference type="Proteomes" id="UP000824504">
    <property type="component" value="Chromosome"/>
</dbReference>
<protein>
    <recommendedName>
        <fullName evidence="3">Coenzyme PQQ synthesis protein D (PqqD)</fullName>
    </recommendedName>
</protein>
<sequence>MRITLIPPLDRLDRDDRSLLLYDGTLLSLGPIGAAVTKFAVDGIGFDELLDLMLDLFGPPDGDARAFLGAAVDELVASHVLQVVTD</sequence>
<proteinExistence type="predicted"/>
<dbReference type="EMBL" id="CP079216">
    <property type="protein sequence ID" value="QXT62940.1"/>
    <property type="molecule type" value="Genomic_DNA"/>
</dbReference>
<name>A0ABX8SKI7_9ACTN</name>
<evidence type="ECO:0008006" key="3">
    <source>
        <dbReference type="Google" id="ProtNLM"/>
    </source>
</evidence>
<organism evidence="1 2">
    <name type="scientific">Tessaracoccus palaemonis</name>
    <dbReference type="NCBI Taxonomy" id="2829499"/>
    <lineage>
        <taxon>Bacteria</taxon>
        <taxon>Bacillati</taxon>
        <taxon>Actinomycetota</taxon>
        <taxon>Actinomycetes</taxon>
        <taxon>Propionibacteriales</taxon>
        <taxon>Propionibacteriaceae</taxon>
        <taxon>Tessaracoccus</taxon>
    </lineage>
</organism>
<reference evidence="1 2" key="1">
    <citation type="submission" date="2021-07" db="EMBL/GenBank/DDBJ databases">
        <title>complete genome sequencing of Tessaracoccus sp.J1M15.</title>
        <authorList>
            <person name="Bae J.-W."/>
            <person name="Kim D.-y."/>
        </authorList>
    </citation>
    <scope>NUCLEOTIDE SEQUENCE [LARGE SCALE GENOMIC DNA]</scope>
    <source>
        <strain evidence="1 2">J1M15</strain>
    </source>
</reference>
<gene>
    <name evidence="1" type="ORF">KDB89_00140</name>
</gene>